<dbReference type="InterPro" id="IPR052441">
    <property type="entry name" value="Armadillo-Ser/Thr_Kinase"/>
</dbReference>
<protein>
    <submittedName>
        <fullName evidence="6">Armadillo repeat-containing protein 3 isoform X1</fullName>
    </submittedName>
</protein>
<evidence type="ECO:0000313" key="5">
    <source>
        <dbReference type="Proteomes" id="UP000085678"/>
    </source>
</evidence>
<feature type="repeat" description="ARM" evidence="2">
    <location>
        <begin position="529"/>
        <end position="571"/>
    </location>
</feature>
<dbReference type="Gene3D" id="1.25.10.10">
    <property type="entry name" value="Leucine-rich Repeat Variant"/>
    <property type="match status" value="4"/>
</dbReference>
<feature type="region of interest" description="Disordered" evidence="3">
    <location>
        <begin position="655"/>
        <end position="739"/>
    </location>
</feature>
<feature type="region of interest" description="Disordered" evidence="3">
    <location>
        <begin position="288"/>
        <end position="335"/>
    </location>
</feature>
<feature type="repeat" description="ARM" evidence="2">
    <location>
        <begin position="405"/>
        <end position="448"/>
    </location>
</feature>
<evidence type="ECO:0000256" key="3">
    <source>
        <dbReference type="SAM" id="MobiDB-lite"/>
    </source>
</evidence>
<dbReference type="SUPFAM" id="SSF48371">
    <property type="entry name" value="ARM repeat"/>
    <property type="match status" value="1"/>
</dbReference>
<dbReference type="RefSeq" id="XP_013381648.1">
    <property type="nucleotide sequence ID" value="XM_013526194.1"/>
</dbReference>
<feature type="domain" description="EDR1/CTR1/ARMC3-like peptidase-like" evidence="4">
    <location>
        <begin position="740"/>
        <end position="878"/>
    </location>
</feature>
<dbReference type="Pfam" id="PF14381">
    <property type="entry name" value="EDR1_CTR1_ARMC3_pept"/>
    <property type="match status" value="1"/>
</dbReference>
<dbReference type="PANTHER" id="PTHR46618:SF1">
    <property type="entry name" value="ARMADILLO REPEAT-CONTAINING PROTEIN 3"/>
    <property type="match status" value="1"/>
</dbReference>
<keyword evidence="1" id="KW-0677">Repeat</keyword>
<dbReference type="InterPro" id="IPR000225">
    <property type="entry name" value="Armadillo"/>
</dbReference>
<proteinExistence type="predicted"/>
<dbReference type="OrthoDB" id="7537227at2759"/>
<keyword evidence="5" id="KW-1185">Reference proteome</keyword>
<dbReference type="STRING" id="7574.A0A1S3H6M2"/>
<reference evidence="6" key="1">
    <citation type="submission" date="2025-08" db="UniProtKB">
        <authorList>
            <consortium name="RefSeq"/>
        </authorList>
    </citation>
    <scope>IDENTIFICATION</scope>
    <source>
        <tissue evidence="6">Gonads</tissue>
    </source>
</reference>
<sequence>MGKKVKKEEKTAPDDVFDTLLVESRQAATVVLMLDSPEEEVQSKACEAIYKFVDKCDENKKVLMDLGAVEKMLKLMQSEDRIVRRNALMAFGVMSAHPDVRKLLRKQEECIPTVVSLLNPEEDTVCHEFAAMCLSYLSNDFSSKVAIFEQNGLEPLIRCLSASDPDVQKNAIESIAHMLQDYQARTAINELNGLPSIIDLLKSEYTVIQELALISLERAAQDPENRATMREIEALDTLIKFIGTPEYSDLHVYAVQVLSNCLDDIESMEQIKESGGLQKLVAFITDVAPPEDEPKAKGGKGEKGGGSRKGKKGKDDDDESKHKGKGGNEGDIVPTLPDVKQFAAKAIARAAKNAENRKVLHEQEVEKMLIILLGHEEPHVQVAACQALATMAENLTCRDAIREWEGIEPLVKLLKSDNGEVREAVTLALANLTTANSNNCNEVINFGGIEPLIGMLGDPKEGVVANAAVVLTNMSLDEVMRVNIQAQGVIYALIDPLRSSNPSVQSKTALGVAAFVCDADTRAEFRNAGGLEPLVAMLNSGNAEVRRSASWAITVCAVDEPTAMEIARLGGLDILQTIQQSGSRKNCFTDVALDRLLDSNLSAKYALTGLLGTGNLITDGFFDPGQLRPGTKLGSLEDYCKMEVDQRRPVLLISFRTDGPTTPMPSDVDVRQDGSNKAALAAKQSKSVKDASRVDSANLKADSARTKSQRDRDDKSREEEAVNRDGEQGQEESTFIHPPDSNFAKYMEEVQEKVQPLNTTKEQVVALAQYVADKMGGAIERGQLANFSYELPISQIKFDLKSNVIPIGMIKTGIHYHRALLFKALADSVAVPCTLQRGEYNRAWNEVWITDDDGAPGAPKFPPKAYIVDLIHHPGDLMRSDSAEAVQYQRL</sequence>
<evidence type="ECO:0000256" key="2">
    <source>
        <dbReference type="PROSITE-ProRule" id="PRU00259"/>
    </source>
</evidence>
<feature type="compositionally biased region" description="Basic and acidic residues" evidence="3">
    <location>
        <begin position="292"/>
        <end position="305"/>
    </location>
</feature>
<dbReference type="SMART" id="SM00185">
    <property type="entry name" value="ARM"/>
    <property type="match status" value="9"/>
</dbReference>
<evidence type="ECO:0000259" key="4">
    <source>
        <dbReference type="Pfam" id="PF14381"/>
    </source>
</evidence>
<dbReference type="InterPro" id="IPR016024">
    <property type="entry name" value="ARM-type_fold"/>
</dbReference>
<organism evidence="5 6">
    <name type="scientific">Lingula anatina</name>
    <name type="common">Brachiopod</name>
    <name type="synonym">Lingula unguis</name>
    <dbReference type="NCBI Taxonomy" id="7574"/>
    <lineage>
        <taxon>Eukaryota</taxon>
        <taxon>Metazoa</taxon>
        <taxon>Spiralia</taxon>
        <taxon>Lophotrochozoa</taxon>
        <taxon>Brachiopoda</taxon>
        <taxon>Linguliformea</taxon>
        <taxon>Lingulata</taxon>
        <taxon>Lingulida</taxon>
        <taxon>Linguloidea</taxon>
        <taxon>Lingulidae</taxon>
        <taxon>Lingula</taxon>
    </lineage>
</organism>
<dbReference type="Pfam" id="PF13646">
    <property type="entry name" value="HEAT_2"/>
    <property type="match status" value="1"/>
</dbReference>
<gene>
    <name evidence="6" type="primary">LOC106152570</name>
</gene>
<dbReference type="InterPro" id="IPR011989">
    <property type="entry name" value="ARM-like"/>
</dbReference>
<dbReference type="Pfam" id="PF00514">
    <property type="entry name" value="Arm"/>
    <property type="match status" value="2"/>
</dbReference>
<dbReference type="PANTHER" id="PTHR46618">
    <property type="entry name" value="ARMADILLO REPEAT-CONTAINING PROTEIN 3"/>
    <property type="match status" value="1"/>
</dbReference>
<feature type="repeat" description="ARM" evidence="2">
    <location>
        <begin position="447"/>
        <end position="478"/>
    </location>
</feature>
<dbReference type="PROSITE" id="PS50176">
    <property type="entry name" value="ARM_REPEAT"/>
    <property type="match status" value="3"/>
</dbReference>
<dbReference type="AlphaFoldDB" id="A0A1S3H6M2"/>
<dbReference type="InterPro" id="IPR055164">
    <property type="entry name" value="EDR1/CTR1/ARMC3-like_pept-like"/>
</dbReference>
<dbReference type="InParanoid" id="A0A1S3H6M2"/>
<evidence type="ECO:0000313" key="6">
    <source>
        <dbReference type="RefSeq" id="XP_013381648.1"/>
    </source>
</evidence>
<name>A0A1S3H6M2_LINAN</name>
<dbReference type="KEGG" id="lak:106152570"/>
<dbReference type="Proteomes" id="UP000085678">
    <property type="component" value="Unplaced"/>
</dbReference>
<evidence type="ECO:0000256" key="1">
    <source>
        <dbReference type="ARBA" id="ARBA00022737"/>
    </source>
</evidence>
<feature type="compositionally biased region" description="Basic and acidic residues" evidence="3">
    <location>
        <begin position="702"/>
        <end position="727"/>
    </location>
</feature>
<accession>A0A1S3H6M2</accession>
<dbReference type="GeneID" id="106152570"/>